<evidence type="ECO:0000259" key="6">
    <source>
        <dbReference type="PROSITE" id="PS50966"/>
    </source>
</evidence>
<keyword evidence="2 4" id="KW-0863">Zinc-finger</keyword>
<reference evidence="7 8" key="1">
    <citation type="journal article" date="2021" name="bioRxiv">
        <title>Chromosome-scale and haplotype-resolved genome assembly of a tetraploid potato cultivar.</title>
        <authorList>
            <person name="Sun H."/>
            <person name="Jiao W.-B."/>
            <person name="Krause K."/>
            <person name="Campoy J.A."/>
            <person name="Goel M."/>
            <person name="Folz-Donahue K."/>
            <person name="Kukat C."/>
            <person name="Huettel B."/>
            <person name="Schneeberger K."/>
        </authorList>
    </citation>
    <scope>NUCLEOTIDE SEQUENCE [LARGE SCALE GENOMIC DNA]</scope>
    <source>
        <strain evidence="7">SolTubOtavaFocal</strain>
        <tissue evidence="7">Leaves</tissue>
    </source>
</reference>
<accession>A0ABQ7V2B7</accession>
<evidence type="ECO:0000256" key="4">
    <source>
        <dbReference type="PROSITE-ProRule" id="PRU00325"/>
    </source>
</evidence>
<dbReference type="EMBL" id="JAIVGD010000015">
    <property type="protein sequence ID" value="KAH0757674.1"/>
    <property type="molecule type" value="Genomic_DNA"/>
</dbReference>
<dbReference type="Pfam" id="PF04434">
    <property type="entry name" value="SWIM"/>
    <property type="match status" value="1"/>
</dbReference>
<evidence type="ECO:0000313" key="7">
    <source>
        <dbReference type="EMBL" id="KAH0757674.1"/>
    </source>
</evidence>
<feature type="compositionally biased region" description="Polar residues" evidence="5">
    <location>
        <begin position="169"/>
        <end position="179"/>
    </location>
</feature>
<dbReference type="Proteomes" id="UP000826656">
    <property type="component" value="Unassembled WGS sequence"/>
</dbReference>
<keyword evidence="1" id="KW-0479">Metal-binding</keyword>
<feature type="compositionally biased region" description="Basic and acidic residues" evidence="5">
    <location>
        <begin position="181"/>
        <end position="192"/>
    </location>
</feature>
<dbReference type="InterPro" id="IPR006564">
    <property type="entry name" value="Znf_PMZ"/>
</dbReference>
<evidence type="ECO:0000313" key="8">
    <source>
        <dbReference type="Proteomes" id="UP000826656"/>
    </source>
</evidence>
<dbReference type="PANTHER" id="PTHR31973">
    <property type="entry name" value="POLYPROTEIN, PUTATIVE-RELATED"/>
    <property type="match status" value="1"/>
</dbReference>
<evidence type="ECO:0000256" key="2">
    <source>
        <dbReference type="ARBA" id="ARBA00022771"/>
    </source>
</evidence>
<protein>
    <recommendedName>
        <fullName evidence="6">SWIM-type domain-containing protein</fullName>
    </recommendedName>
</protein>
<feature type="compositionally biased region" description="Basic and acidic residues" evidence="5">
    <location>
        <begin position="219"/>
        <end position="230"/>
    </location>
</feature>
<evidence type="ECO:0000256" key="5">
    <source>
        <dbReference type="SAM" id="MobiDB-lite"/>
    </source>
</evidence>
<evidence type="ECO:0000256" key="3">
    <source>
        <dbReference type="ARBA" id="ARBA00022833"/>
    </source>
</evidence>
<name>A0ABQ7V2B7_SOLTU</name>
<comment type="caution">
    <text evidence="7">The sequence shown here is derived from an EMBL/GenBank/DDBJ whole genome shotgun (WGS) entry which is preliminary data.</text>
</comment>
<evidence type="ECO:0000256" key="1">
    <source>
        <dbReference type="ARBA" id="ARBA00022723"/>
    </source>
</evidence>
<dbReference type="InterPro" id="IPR007527">
    <property type="entry name" value="Znf_SWIM"/>
</dbReference>
<proteinExistence type="predicted"/>
<sequence length="329" mass="37925">MERMAAKEVAVRKWKNDGFSPKSELLFIQYLKISKVCKVSDNGDNGYEVTEGAVRHIVNLRERKCTCRTWDMTGIPCPHAIKAMEHKKMIPKKEIHWYYSKEAALAVYKHKLQPVRGEPFWKCDPLHAIEPPEFVKLVVRPKLMREREKDEVVKRQGVWKQTRKGKMMTCSNCGEQNHNARGCEKAKQEKQPTKKQGKQPAKQGKESGRGKKRQLMRGLVDEDKASEKDINCTAPQPTQESQFEYASSNSYFPVAEDDDEDPRTNWLNLEWTECSYYKPATKFEAKKGMMLLCWFPKKSNLAILPSMLNGFPSPRFIRANGSHRVGVVS</sequence>
<dbReference type="PROSITE" id="PS50966">
    <property type="entry name" value="ZF_SWIM"/>
    <property type="match status" value="1"/>
</dbReference>
<gene>
    <name evidence="7" type="ORF">KY290_021167</name>
</gene>
<keyword evidence="8" id="KW-1185">Reference proteome</keyword>
<organism evidence="7 8">
    <name type="scientific">Solanum tuberosum</name>
    <name type="common">Potato</name>
    <dbReference type="NCBI Taxonomy" id="4113"/>
    <lineage>
        <taxon>Eukaryota</taxon>
        <taxon>Viridiplantae</taxon>
        <taxon>Streptophyta</taxon>
        <taxon>Embryophyta</taxon>
        <taxon>Tracheophyta</taxon>
        <taxon>Spermatophyta</taxon>
        <taxon>Magnoliopsida</taxon>
        <taxon>eudicotyledons</taxon>
        <taxon>Gunneridae</taxon>
        <taxon>Pentapetalae</taxon>
        <taxon>asterids</taxon>
        <taxon>lamiids</taxon>
        <taxon>Solanales</taxon>
        <taxon>Solanaceae</taxon>
        <taxon>Solanoideae</taxon>
        <taxon>Solaneae</taxon>
        <taxon>Solanum</taxon>
    </lineage>
</organism>
<keyword evidence="3" id="KW-0862">Zinc</keyword>
<dbReference type="PANTHER" id="PTHR31973:SF192">
    <property type="entry name" value="SWIM-TYPE DOMAIN-CONTAINING PROTEIN"/>
    <property type="match status" value="1"/>
</dbReference>
<dbReference type="SMART" id="SM00575">
    <property type="entry name" value="ZnF_PMZ"/>
    <property type="match status" value="1"/>
</dbReference>
<feature type="domain" description="SWIM-type" evidence="6">
    <location>
        <begin position="47"/>
        <end position="88"/>
    </location>
</feature>
<feature type="region of interest" description="Disordered" evidence="5">
    <location>
        <begin position="169"/>
        <end position="239"/>
    </location>
</feature>